<feature type="compositionally biased region" description="Polar residues" evidence="1">
    <location>
        <begin position="198"/>
        <end position="241"/>
    </location>
</feature>
<dbReference type="OrthoDB" id="3062057at2759"/>
<dbReference type="AlphaFoldDB" id="A0A9P3UP57"/>
<keyword evidence="3" id="KW-1185">Reference proteome</keyword>
<evidence type="ECO:0000313" key="3">
    <source>
        <dbReference type="Proteomes" id="UP001063166"/>
    </source>
</evidence>
<evidence type="ECO:0000313" key="2">
    <source>
        <dbReference type="EMBL" id="GLB37961.1"/>
    </source>
</evidence>
<accession>A0A9P3UP57</accession>
<dbReference type="EMBL" id="BRPK01000004">
    <property type="protein sequence ID" value="GLB37961.1"/>
    <property type="molecule type" value="Genomic_DNA"/>
</dbReference>
<reference evidence="2" key="1">
    <citation type="submission" date="2022-07" db="EMBL/GenBank/DDBJ databases">
        <title>The genome of Lyophyllum shimeji provides insight into the initial evolution of ectomycorrhizal fungal genome.</title>
        <authorList>
            <person name="Kobayashi Y."/>
            <person name="Shibata T."/>
            <person name="Hirakawa H."/>
            <person name="Shigenobu S."/>
            <person name="Nishiyama T."/>
            <person name="Yamada A."/>
            <person name="Hasebe M."/>
            <person name="Kawaguchi M."/>
        </authorList>
    </citation>
    <scope>NUCLEOTIDE SEQUENCE</scope>
    <source>
        <strain evidence="2">AT787</strain>
    </source>
</reference>
<sequence length="385" mass="42371">MLEHQHSLGQQERHAPEKHTLGQRRFDRMDFLHCLLDLARPESRRGRSAGQELPLPNVEQWYTYILATLATYKFWNSPQSDYSGTIDQMPSRLAGMDAQRFDLSKTSMNSAISLVTQATSGHDDLPQVRGSVSYLQLPPTSDGCANSFTDSTASTEETFADADRFIPVLQPSFSSLRLESMDAQRYDLSKSRHRRAPSSISTDVSRPSTACSSPTSELDSDSASSTDRSLTASTPPTTESFASITLEDGASQVGQDADKIHDTSADSVTDTEEHTTTCTIIRPAPRSPIIEFFSRPSSPVTSRPSSPINFGALNCFGSTHAFEDDVDYMQAQRAKELTGDRDLRVFVTQTRAVYREEAWRGAVQTMLYGESGEEGQGGAVVERGD</sequence>
<feature type="region of interest" description="Disordered" evidence="1">
    <location>
        <begin position="186"/>
        <end position="241"/>
    </location>
</feature>
<dbReference type="Proteomes" id="UP001063166">
    <property type="component" value="Unassembled WGS sequence"/>
</dbReference>
<comment type="caution">
    <text evidence="2">The sequence shown here is derived from an EMBL/GenBank/DDBJ whole genome shotgun (WGS) entry which is preliminary data.</text>
</comment>
<organism evidence="2 3">
    <name type="scientific">Lyophyllum shimeji</name>
    <name type="common">Hon-shimeji</name>
    <name type="synonym">Tricholoma shimeji</name>
    <dbReference type="NCBI Taxonomy" id="47721"/>
    <lineage>
        <taxon>Eukaryota</taxon>
        <taxon>Fungi</taxon>
        <taxon>Dikarya</taxon>
        <taxon>Basidiomycota</taxon>
        <taxon>Agaricomycotina</taxon>
        <taxon>Agaricomycetes</taxon>
        <taxon>Agaricomycetidae</taxon>
        <taxon>Agaricales</taxon>
        <taxon>Tricholomatineae</taxon>
        <taxon>Lyophyllaceae</taxon>
        <taxon>Lyophyllum</taxon>
    </lineage>
</organism>
<proteinExistence type="predicted"/>
<evidence type="ECO:0000256" key="1">
    <source>
        <dbReference type="SAM" id="MobiDB-lite"/>
    </source>
</evidence>
<protein>
    <submittedName>
        <fullName evidence="2">Uncharacterized protein</fullName>
    </submittedName>
</protein>
<feature type="region of interest" description="Disordered" evidence="1">
    <location>
        <begin position="1"/>
        <end position="22"/>
    </location>
</feature>
<gene>
    <name evidence="2" type="ORF">LshimejAT787_0410120</name>
</gene>
<name>A0A9P3UP57_LYOSH</name>